<evidence type="ECO:0000313" key="1">
    <source>
        <dbReference type="EMBL" id="KAE9048625.1"/>
    </source>
</evidence>
<evidence type="ECO:0000313" key="5">
    <source>
        <dbReference type="Proteomes" id="UP000434957"/>
    </source>
</evidence>
<gene>
    <name evidence="2" type="ORF">PR001_g355</name>
    <name evidence="1" type="ORF">PR002_g333</name>
    <name evidence="3" type="ORF">PR003_g2500</name>
</gene>
<protein>
    <submittedName>
        <fullName evidence="1">Uncharacterized protein</fullName>
    </submittedName>
</protein>
<organism evidence="1 6">
    <name type="scientific">Phytophthora rubi</name>
    <dbReference type="NCBI Taxonomy" id="129364"/>
    <lineage>
        <taxon>Eukaryota</taxon>
        <taxon>Sar</taxon>
        <taxon>Stramenopiles</taxon>
        <taxon>Oomycota</taxon>
        <taxon>Peronosporomycetes</taxon>
        <taxon>Peronosporales</taxon>
        <taxon>Peronosporaceae</taxon>
        <taxon>Phytophthora</taxon>
    </lineage>
</organism>
<dbReference type="OrthoDB" id="125419at2759"/>
<name>A0A6A3NST5_9STRA</name>
<sequence>MMPSMSSEQYEVMYTLRSELFTKQGTSSPDRYTGPRGFGRGWNPWMTDITPAERDVLMKYRWKGKQRAAVGGLVGASAMAGVWKMAKLGRVMGVTGMIVGGVIGARVSMRTSGIREKVISEMLQHPEDKSPNAAQAREILATKLQHNTYAQELLQQAGFAK</sequence>
<evidence type="ECO:0000313" key="4">
    <source>
        <dbReference type="Proteomes" id="UP000429607"/>
    </source>
</evidence>
<proteinExistence type="predicted"/>
<dbReference type="Proteomes" id="UP000429607">
    <property type="component" value="Unassembled WGS sequence"/>
</dbReference>
<evidence type="ECO:0000313" key="2">
    <source>
        <dbReference type="EMBL" id="KAE9052608.1"/>
    </source>
</evidence>
<accession>A0A6A3NST5</accession>
<comment type="caution">
    <text evidence="1">The sequence shown here is derived from an EMBL/GenBank/DDBJ whole genome shotgun (WGS) entry which is preliminary data.</text>
</comment>
<evidence type="ECO:0000313" key="6">
    <source>
        <dbReference type="Proteomes" id="UP000435112"/>
    </source>
</evidence>
<dbReference type="EMBL" id="QXFT01000079">
    <property type="protein sequence ID" value="KAE9356089.1"/>
    <property type="molecule type" value="Genomic_DNA"/>
</dbReference>
<dbReference type="EMBL" id="QXFU01000007">
    <property type="protein sequence ID" value="KAE9048625.1"/>
    <property type="molecule type" value="Genomic_DNA"/>
</dbReference>
<dbReference type="AlphaFoldDB" id="A0A6A3NST5"/>
<evidence type="ECO:0000313" key="3">
    <source>
        <dbReference type="EMBL" id="KAE9356089.1"/>
    </source>
</evidence>
<reference evidence="4 6" key="1">
    <citation type="submission" date="2018-09" db="EMBL/GenBank/DDBJ databases">
        <title>Genomic investigation of the strawberry pathogen Phytophthora fragariae indicates pathogenicity is determined by transcriptional variation in three key races.</title>
        <authorList>
            <person name="Adams T.M."/>
            <person name="Armitage A.D."/>
            <person name="Sobczyk M.K."/>
            <person name="Bates H.J."/>
            <person name="Dunwell J.M."/>
            <person name="Nellist C.F."/>
            <person name="Harrison R.J."/>
        </authorList>
    </citation>
    <scope>NUCLEOTIDE SEQUENCE [LARGE SCALE GENOMIC DNA]</scope>
    <source>
        <strain evidence="2 4">SCRP249</strain>
        <strain evidence="1 6">SCRP324</strain>
        <strain evidence="3 5">SCRP333</strain>
    </source>
</reference>
<dbReference type="EMBL" id="QXFV01000008">
    <property type="protein sequence ID" value="KAE9052608.1"/>
    <property type="molecule type" value="Genomic_DNA"/>
</dbReference>
<keyword evidence="5" id="KW-1185">Reference proteome</keyword>
<dbReference type="Proteomes" id="UP000435112">
    <property type="component" value="Unassembled WGS sequence"/>
</dbReference>
<dbReference type="Proteomes" id="UP000434957">
    <property type="component" value="Unassembled WGS sequence"/>
</dbReference>